<dbReference type="PANTHER" id="PTHR46250">
    <property type="entry name" value="MYB/SANT-LIKE DNA-BINDING DOMAIN PROTEIN-RELATED"/>
    <property type="match status" value="1"/>
</dbReference>
<feature type="compositionally biased region" description="Polar residues" evidence="1">
    <location>
        <begin position="233"/>
        <end position="244"/>
    </location>
</feature>
<dbReference type="InterPro" id="IPR024752">
    <property type="entry name" value="Myb/SANT-like_dom"/>
</dbReference>
<dbReference type="PANTHER" id="PTHR46250:SF15">
    <property type="entry name" value="OS01G0523800 PROTEIN"/>
    <property type="match status" value="1"/>
</dbReference>
<dbReference type="Pfam" id="PF12776">
    <property type="entry name" value="Myb_DNA-bind_3"/>
    <property type="match status" value="1"/>
</dbReference>
<evidence type="ECO:0000313" key="3">
    <source>
        <dbReference type="EMBL" id="MPA74900.1"/>
    </source>
</evidence>
<accession>A0A5B7C1E6</accession>
<feature type="region of interest" description="Disordered" evidence="1">
    <location>
        <begin position="232"/>
        <end position="257"/>
    </location>
</feature>
<feature type="region of interest" description="Disordered" evidence="1">
    <location>
        <begin position="1"/>
        <end position="22"/>
    </location>
</feature>
<proteinExistence type="predicted"/>
<dbReference type="AlphaFoldDB" id="A0A5B7C1E6"/>
<organism evidence="3">
    <name type="scientific">Davidia involucrata</name>
    <name type="common">Dove tree</name>
    <dbReference type="NCBI Taxonomy" id="16924"/>
    <lineage>
        <taxon>Eukaryota</taxon>
        <taxon>Viridiplantae</taxon>
        <taxon>Streptophyta</taxon>
        <taxon>Embryophyta</taxon>
        <taxon>Tracheophyta</taxon>
        <taxon>Spermatophyta</taxon>
        <taxon>Magnoliopsida</taxon>
        <taxon>eudicotyledons</taxon>
        <taxon>Gunneridae</taxon>
        <taxon>Pentapetalae</taxon>
        <taxon>asterids</taxon>
        <taxon>Cornales</taxon>
        <taxon>Nyssaceae</taxon>
        <taxon>Davidia</taxon>
    </lineage>
</organism>
<feature type="domain" description="Myb/SANT-like" evidence="2">
    <location>
        <begin position="22"/>
        <end position="119"/>
    </location>
</feature>
<name>A0A5B7C1E6_DAVIN</name>
<feature type="compositionally biased region" description="Low complexity" evidence="1">
    <location>
        <begin position="203"/>
        <end position="217"/>
    </location>
</feature>
<sequence length="354" mass="39308">MGKAQDARQNSEERGSKIKKRQWTRKEDKALIEALHELYNTGWKRDNGTFKSGYTAVLEKEMKSRLPGCNLKASPHIDSRLKTLKKHCDAITDMRGTIGIRWNDEEHTVICEDDDIWEDWVKTHSDAKGLRNKLFPYYDDLCIIFGKNRASCKGVENASAVKERECEEANNNTEPVMGADGSNGMNGANVKNAFGLRKKPDNMEANDNAENAMGANEPNEVDVSVGDLEATQVPLQGGSTSATHPSKKRSRSSDSWSSGLGEVAKMFGTFLEKYDQQFSLLVGLLGRQAAADKAAAEKRARLNGELMKIPNLSLQARLRAASLIVSDPPKTDLFFSLPDDERREWVSMLLAGLI</sequence>
<dbReference type="EMBL" id="GHES01044341">
    <property type="protein sequence ID" value="MPA74900.1"/>
    <property type="molecule type" value="Transcribed_RNA"/>
</dbReference>
<reference evidence="3" key="1">
    <citation type="submission" date="2019-08" db="EMBL/GenBank/DDBJ databases">
        <title>Reference gene set and small RNA set construction with multiple tissues from Davidia involucrata Baill.</title>
        <authorList>
            <person name="Yang H."/>
            <person name="Zhou C."/>
            <person name="Li G."/>
            <person name="Wang J."/>
            <person name="Gao P."/>
            <person name="Wang M."/>
            <person name="Wang R."/>
            <person name="Zhao Y."/>
        </authorList>
    </citation>
    <scope>NUCLEOTIDE SEQUENCE</scope>
    <source>
        <tissue evidence="3">Mixed with DoveR01_LX</tissue>
    </source>
</reference>
<evidence type="ECO:0000259" key="2">
    <source>
        <dbReference type="Pfam" id="PF12776"/>
    </source>
</evidence>
<feature type="region of interest" description="Disordered" evidence="1">
    <location>
        <begin position="197"/>
        <end position="219"/>
    </location>
</feature>
<gene>
    <name evidence="3" type="ORF">Din_044341</name>
</gene>
<evidence type="ECO:0000256" key="1">
    <source>
        <dbReference type="SAM" id="MobiDB-lite"/>
    </source>
</evidence>
<feature type="compositionally biased region" description="Basic and acidic residues" evidence="1">
    <location>
        <begin position="1"/>
        <end position="16"/>
    </location>
</feature>
<protein>
    <recommendedName>
        <fullName evidence="2">Myb/SANT-like domain-containing protein</fullName>
    </recommendedName>
</protein>